<name>A0A2S9XXI4_9BACT</name>
<dbReference type="Pfam" id="PF13665">
    <property type="entry name" value="Tox-PAAR-like"/>
    <property type="match status" value="1"/>
</dbReference>
<dbReference type="AlphaFoldDB" id="A0A2S9XXI4"/>
<sequence>MSVFANSLSIVHQGDGMTHTCPIPDVCKTPSPAGPVPIPYVNIAMSSNLTDGSTSVKIQGCSVALESSSIAMSSGDEAGTAGGVISSKNLGKLSWSTCSPNVKFDGKGVVRFTDVAGHNGNQDNTFTLVVGSTNVAYPFESGDDLCPNCGEKASDHESENFPLGEDEDSQEATQEFGTAIQQGNTTKNKQGMIGAMVCECPPDQQKHTYVAVAGKPTGATSFKGWEGVATDAGMTPARNVVPADPMTVTSARGEQVVLRKSPDSNNPPGQCAAQKLIMTALEKGCTPVSMTETYMKKQDGGDSAHSVTSCPTCVDNISAMLCPNPPKGSDS</sequence>
<proteinExistence type="predicted"/>
<keyword evidence="2" id="KW-1185">Reference proteome</keyword>
<evidence type="ECO:0000313" key="1">
    <source>
        <dbReference type="EMBL" id="PRP97431.1"/>
    </source>
</evidence>
<organism evidence="1 2">
    <name type="scientific">Enhygromyxa salina</name>
    <dbReference type="NCBI Taxonomy" id="215803"/>
    <lineage>
        <taxon>Bacteria</taxon>
        <taxon>Pseudomonadati</taxon>
        <taxon>Myxococcota</taxon>
        <taxon>Polyangia</taxon>
        <taxon>Nannocystales</taxon>
        <taxon>Nannocystaceae</taxon>
        <taxon>Enhygromyxa</taxon>
    </lineage>
</organism>
<protein>
    <submittedName>
        <fullName evidence="1">Uncharacterized protein</fullName>
    </submittedName>
</protein>
<accession>A0A2S9XXI4</accession>
<gene>
    <name evidence="1" type="ORF">ENSA5_34230</name>
</gene>
<dbReference type="Proteomes" id="UP000237968">
    <property type="component" value="Unassembled WGS sequence"/>
</dbReference>
<comment type="caution">
    <text evidence="1">The sequence shown here is derived from an EMBL/GenBank/DDBJ whole genome shotgun (WGS) entry which is preliminary data.</text>
</comment>
<dbReference type="EMBL" id="PVNK01000158">
    <property type="protein sequence ID" value="PRP97431.1"/>
    <property type="molecule type" value="Genomic_DNA"/>
</dbReference>
<reference evidence="1 2" key="1">
    <citation type="submission" date="2018-03" db="EMBL/GenBank/DDBJ databases">
        <title>Draft Genome Sequences of the Obligatory Marine Myxobacteria Enhygromyxa salina SWB005.</title>
        <authorList>
            <person name="Poehlein A."/>
            <person name="Moghaddam J.A."/>
            <person name="Harms H."/>
            <person name="Alanjari M."/>
            <person name="Koenig G.M."/>
            <person name="Daniel R."/>
            <person name="Schaeberle T.F."/>
        </authorList>
    </citation>
    <scope>NUCLEOTIDE SEQUENCE [LARGE SCALE GENOMIC DNA]</scope>
    <source>
        <strain evidence="1 2">SWB005</strain>
    </source>
</reference>
<dbReference type="CDD" id="cd14740">
    <property type="entry name" value="PAAR_4"/>
    <property type="match status" value="1"/>
</dbReference>
<evidence type="ECO:0000313" key="2">
    <source>
        <dbReference type="Proteomes" id="UP000237968"/>
    </source>
</evidence>